<proteinExistence type="predicted"/>
<feature type="region of interest" description="Disordered" evidence="1">
    <location>
        <begin position="1"/>
        <end position="23"/>
    </location>
</feature>
<organism evidence="2 3">
    <name type="scientific">Araneus ventricosus</name>
    <name type="common">Orbweaver spider</name>
    <name type="synonym">Epeira ventricosa</name>
    <dbReference type="NCBI Taxonomy" id="182803"/>
    <lineage>
        <taxon>Eukaryota</taxon>
        <taxon>Metazoa</taxon>
        <taxon>Ecdysozoa</taxon>
        <taxon>Arthropoda</taxon>
        <taxon>Chelicerata</taxon>
        <taxon>Arachnida</taxon>
        <taxon>Araneae</taxon>
        <taxon>Araneomorphae</taxon>
        <taxon>Entelegynae</taxon>
        <taxon>Araneoidea</taxon>
        <taxon>Araneidae</taxon>
        <taxon>Araneus</taxon>
    </lineage>
</organism>
<protein>
    <submittedName>
        <fullName evidence="2">Uncharacterized protein</fullName>
    </submittedName>
</protein>
<evidence type="ECO:0000313" key="3">
    <source>
        <dbReference type="Proteomes" id="UP000499080"/>
    </source>
</evidence>
<dbReference type="Proteomes" id="UP000499080">
    <property type="component" value="Unassembled WGS sequence"/>
</dbReference>
<dbReference type="OrthoDB" id="8300209at2759"/>
<sequence>MDVKSAHTSNRSILFPPKDDDECRNASNETAQTYYSSHTTRLLIQEDRMFLSFAIGLRQTQFSECLTKLRSDSDPLSYFYDKVRSPPGVYHEHVDEKLPDKKVGSHFSWENSNLPPSFINEIVKIVEDETIVRSNFKSVSDVYSWIEEYGRTSDTKWNLLDHLERGLCAGK</sequence>
<keyword evidence="3" id="KW-1185">Reference proteome</keyword>
<comment type="caution">
    <text evidence="2">The sequence shown here is derived from an EMBL/GenBank/DDBJ whole genome shotgun (WGS) entry which is preliminary data.</text>
</comment>
<accession>A0A4Y2IVE1</accession>
<feature type="compositionally biased region" description="Polar residues" evidence="1">
    <location>
        <begin position="1"/>
        <end position="12"/>
    </location>
</feature>
<dbReference type="AlphaFoldDB" id="A0A4Y2IVE1"/>
<evidence type="ECO:0000256" key="1">
    <source>
        <dbReference type="SAM" id="MobiDB-lite"/>
    </source>
</evidence>
<evidence type="ECO:0000313" key="2">
    <source>
        <dbReference type="EMBL" id="GBM81544.1"/>
    </source>
</evidence>
<gene>
    <name evidence="2" type="ORF">AVEN_174219_1</name>
</gene>
<dbReference type="EMBL" id="BGPR01002953">
    <property type="protein sequence ID" value="GBM81544.1"/>
    <property type="molecule type" value="Genomic_DNA"/>
</dbReference>
<reference evidence="2 3" key="1">
    <citation type="journal article" date="2019" name="Sci. Rep.">
        <title>Orb-weaving spider Araneus ventricosus genome elucidates the spidroin gene catalogue.</title>
        <authorList>
            <person name="Kono N."/>
            <person name="Nakamura H."/>
            <person name="Ohtoshi R."/>
            <person name="Moran D.A.P."/>
            <person name="Shinohara A."/>
            <person name="Yoshida Y."/>
            <person name="Fujiwara M."/>
            <person name="Mori M."/>
            <person name="Tomita M."/>
            <person name="Arakawa K."/>
        </authorList>
    </citation>
    <scope>NUCLEOTIDE SEQUENCE [LARGE SCALE GENOMIC DNA]</scope>
</reference>
<name>A0A4Y2IVE1_ARAVE</name>